<dbReference type="Gene3D" id="3.30.420.40">
    <property type="match status" value="1"/>
</dbReference>
<dbReference type="Pfam" id="PF02541">
    <property type="entry name" value="Ppx-GppA"/>
    <property type="match status" value="1"/>
</dbReference>
<comment type="caution">
    <text evidence="2">The sequence shown here is derived from an EMBL/GenBank/DDBJ whole genome shotgun (WGS) entry which is preliminary data.</text>
</comment>
<name>A0A1T1ANC3_RHOFE</name>
<dbReference type="InterPro" id="IPR003695">
    <property type="entry name" value="Ppx_GppA_N"/>
</dbReference>
<reference evidence="2 3" key="1">
    <citation type="submission" date="2017-01" db="EMBL/GenBank/DDBJ databases">
        <title>Genome sequencing of Rhodoferax fermentans JCM 7819.</title>
        <authorList>
            <person name="Kim Y.J."/>
            <person name="Farh M.E.-A."/>
            <person name="Yang D.-C."/>
        </authorList>
    </citation>
    <scope>NUCLEOTIDE SEQUENCE [LARGE SCALE GENOMIC DNA]</scope>
    <source>
        <strain evidence="2 3">JCM 7819</strain>
    </source>
</reference>
<evidence type="ECO:0000313" key="2">
    <source>
        <dbReference type="EMBL" id="OOV05622.1"/>
    </source>
</evidence>
<protein>
    <recommendedName>
        <fullName evidence="1">Ppx/GppA phosphatase N-terminal domain-containing protein</fullName>
    </recommendedName>
</protein>
<dbReference type="RefSeq" id="WP_078363404.1">
    <property type="nucleotide sequence ID" value="NZ_MTJN01000002.1"/>
</dbReference>
<accession>A0A1T1ANC3</accession>
<dbReference type="InterPro" id="IPR050273">
    <property type="entry name" value="GppA/Ppx_hydrolase"/>
</dbReference>
<dbReference type="Gene3D" id="3.30.420.150">
    <property type="entry name" value="Exopolyphosphatase. Domain 2"/>
    <property type="match status" value="1"/>
</dbReference>
<proteinExistence type="predicted"/>
<keyword evidence="3" id="KW-1185">Reference proteome</keyword>
<evidence type="ECO:0000313" key="3">
    <source>
        <dbReference type="Proteomes" id="UP000190750"/>
    </source>
</evidence>
<dbReference type="CDD" id="cd24053">
    <property type="entry name" value="ASKHA_NBD_EcPPX-GppA-like"/>
    <property type="match status" value="1"/>
</dbReference>
<dbReference type="OrthoDB" id="9793035at2"/>
<evidence type="ECO:0000259" key="1">
    <source>
        <dbReference type="Pfam" id="PF02541"/>
    </source>
</evidence>
<organism evidence="2 3">
    <name type="scientific">Rhodoferax fermentans</name>
    <dbReference type="NCBI Taxonomy" id="28066"/>
    <lineage>
        <taxon>Bacteria</taxon>
        <taxon>Pseudomonadati</taxon>
        <taxon>Pseudomonadota</taxon>
        <taxon>Betaproteobacteria</taxon>
        <taxon>Burkholderiales</taxon>
        <taxon>Comamonadaceae</taxon>
        <taxon>Rhodoferax</taxon>
    </lineage>
</organism>
<dbReference type="Proteomes" id="UP000190750">
    <property type="component" value="Unassembled WGS sequence"/>
</dbReference>
<dbReference type="AlphaFoldDB" id="A0A1T1ANC3"/>
<dbReference type="GO" id="GO:0016462">
    <property type="term" value="F:pyrophosphatase activity"/>
    <property type="evidence" value="ECO:0007669"/>
    <property type="project" value="TreeGrafter"/>
</dbReference>
<dbReference type="InterPro" id="IPR043129">
    <property type="entry name" value="ATPase_NBD"/>
</dbReference>
<dbReference type="PANTHER" id="PTHR30005">
    <property type="entry name" value="EXOPOLYPHOSPHATASE"/>
    <property type="match status" value="1"/>
</dbReference>
<gene>
    <name evidence="2" type="ORF">RF819_01880</name>
</gene>
<sequence length="306" mass="33283">MQDGMRLAAVDLGSNSFRLEMGYLEDGKFCRSDYLKETVRLGNGLDHQSRLTPQAMQRGWDCLGRFGERLRDFAPDRLSAVTTQTLREAHNRDEFLTQGSRLLGHAIEVISGEQEARLIYQGVAQALPDTTDERRLVIDIGGRSTELIIGSGKQTRQMASYPVGSVGWSMRYFAHGELSAPAFAAAEQAAKTVLAPALAFCAPHHWDKAYGSAGTVNAVVDVLAAAGWPPGHVSQDGLDWLLEKLLAAHSAGQLSMMGLREDRKAIIGGGLSLMRALFALLGITRLEQSLGGLRHGLLMDLMRQPA</sequence>
<feature type="domain" description="Ppx/GppA phosphatase N-terminal" evidence="1">
    <location>
        <begin position="35"/>
        <end position="302"/>
    </location>
</feature>
<dbReference type="PANTHER" id="PTHR30005:SF0">
    <property type="entry name" value="RETROGRADE REGULATION PROTEIN 2"/>
    <property type="match status" value="1"/>
</dbReference>
<dbReference type="SUPFAM" id="SSF53067">
    <property type="entry name" value="Actin-like ATPase domain"/>
    <property type="match status" value="2"/>
</dbReference>
<dbReference type="EMBL" id="MTJN01000002">
    <property type="protein sequence ID" value="OOV05622.1"/>
    <property type="molecule type" value="Genomic_DNA"/>
</dbReference>
<dbReference type="STRING" id="28066.RF819_01880"/>